<proteinExistence type="predicted"/>
<accession>A0ACB9Z9X9</accession>
<name>A0ACB9Z9X9_9PEZI</name>
<sequence length="474" mass="51712">MGIATFIEQLEKAPISRDSKIWKDSSKADFQESLARWTDVEKKEPGAVFTHSITYGDGTGADMQQSMVKLALEATVPFVARAGGHSSWSTIGPSGFILDLSLMRSVTVDSENRTATANAGALIGDVVKAVDEKGYAAVTGTVDSVGFIPSTIGGGITLLAPLVGFGSDNIVSARMVTAKGDIITISEDENIELLYAIKGAGQFFGIVTSLTVKIHPLSILGTPGGTVWSARLGFDVSKAAEVAEAAIQVKQTTTRSYCLAGVLPAPPTLNPIIMAVIIQLGSKADAEEAFKPLLDLGPIAVLARDEVPFGRVNEAFEAFESKGGLKKWLAVGLTSMKQFQPEDMTRLVEQRARVTEKYPSAKPTGSVIEFTSCGPWDKVTEEKETAWSHRDIAIWCHLLRWSSDKEGLDYAYEVAQETKEDLRRRQEKDEYSIYGNFSRSAPVKERFKGYGRLEKLRDLKLRWDPDGVFTREFL</sequence>
<dbReference type="EMBL" id="MU393440">
    <property type="protein sequence ID" value="KAI4868166.1"/>
    <property type="molecule type" value="Genomic_DNA"/>
</dbReference>
<evidence type="ECO:0000313" key="1">
    <source>
        <dbReference type="EMBL" id="KAI4868166.1"/>
    </source>
</evidence>
<gene>
    <name evidence="1" type="ORF">F4820DRAFT_456501</name>
</gene>
<protein>
    <submittedName>
        <fullName evidence="1">FAD-binding domain-containing protein</fullName>
    </submittedName>
</protein>
<comment type="caution">
    <text evidence="1">The sequence shown here is derived from an EMBL/GenBank/DDBJ whole genome shotgun (WGS) entry which is preliminary data.</text>
</comment>
<dbReference type="Proteomes" id="UP001497700">
    <property type="component" value="Unassembled WGS sequence"/>
</dbReference>
<organism evidence="1 2">
    <name type="scientific">Hypoxylon rubiginosum</name>
    <dbReference type="NCBI Taxonomy" id="110542"/>
    <lineage>
        <taxon>Eukaryota</taxon>
        <taxon>Fungi</taxon>
        <taxon>Dikarya</taxon>
        <taxon>Ascomycota</taxon>
        <taxon>Pezizomycotina</taxon>
        <taxon>Sordariomycetes</taxon>
        <taxon>Xylariomycetidae</taxon>
        <taxon>Xylariales</taxon>
        <taxon>Hypoxylaceae</taxon>
        <taxon>Hypoxylon</taxon>
    </lineage>
</organism>
<reference evidence="1 2" key="1">
    <citation type="journal article" date="2022" name="New Phytol.">
        <title>Ecological generalism drives hyperdiversity of secondary metabolite gene clusters in xylarialean endophytes.</title>
        <authorList>
            <person name="Franco M.E.E."/>
            <person name="Wisecaver J.H."/>
            <person name="Arnold A.E."/>
            <person name="Ju Y.M."/>
            <person name="Slot J.C."/>
            <person name="Ahrendt S."/>
            <person name="Moore L.P."/>
            <person name="Eastman K.E."/>
            <person name="Scott K."/>
            <person name="Konkel Z."/>
            <person name="Mondo S.J."/>
            <person name="Kuo A."/>
            <person name="Hayes R.D."/>
            <person name="Haridas S."/>
            <person name="Andreopoulos B."/>
            <person name="Riley R."/>
            <person name="LaButti K."/>
            <person name="Pangilinan J."/>
            <person name="Lipzen A."/>
            <person name="Amirebrahimi M."/>
            <person name="Yan J."/>
            <person name="Adam C."/>
            <person name="Keymanesh K."/>
            <person name="Ng V."/>
            <person name="Louie K."/>
            <person name="Northen T."/>
            <person name="Drula E."/>
            <person name="Henrissat B."/>
            <person name="Hsieh H.M."/>
            <person name="Youens-Clark K."/>
            <person name="Lutzoni F."/>
            <person name="Miadlikowska J."/>
            <person name="Eastwood D.C."/>
            <person name="Hamelin R.C."/>
            <person name="Grigoriev I.V."/>
            <person name="U'Ren J.M."/>
        </authorList>
    </citation>
    <scope>NUCLEOTIDE SEQUENCE [LARGE SCALE GENOMIC DNA]</scope>
    <source>
        <strain evidence="1 2">CBS 119005</strain>
    </source>
</reference>
<evidence type="ECO:0000313" key="2">
    <source>
        <dbReference type="Proteomes" id="UP001497700"/>
    </source>
</evidence>
<keyword evidence="2" id="KW-1185">Reference proteome</keyword>